<dbReference type="GO" id="GO:0008094">
    <property type="term" value="F:ATP-dependent activity, acting on DNA"/>
    <property type="evidence" value="ECO:0007669"/>
    <property type="project" value="TreeGrafter"/>
</dbReference>
<dbReference type="SMART" id="SM00487">
    <property type="entry name" value="DEXDc"/>
    <property type="match status" value="1"/>
</dbReference>
<dbReference type="GeneID" id="94345734"/>
<dbReference type="PANTHER" id="PTHR45629:SF7">
    <property type="entry name" value="DNA EXCISION REPAIR PROTEIN ERCC-6-RELATED"/>
    <property type="match status" value="1"/>
</dbReference>
<feature type="compositionally biased region" description="Polar residues" evidence="2">
    <location>
        <begin position="713"/>
        <end position="722"/>
    </location>
</feature>
<gene>
    <name evidence="5" type="ORF">CCR75_001962</name>
</gene>
<dbReference type="CDD" id="cd18793">
    <property type="entry name" value="SF2_C_SNF"/>
    <property type="match status" value="1"/>
</dbReference>
<dbReference type="PROSITE" id="PS51192">
    <property type="entry name" value="HELICASE_ATP_BIND_1"/>
    <property type="match status" value="1"/>
</dbReference>
<sequence>MQKTFYNNPRPHVEMTKDKREEYSDEIDQVESVPTFHTPWDVTETASGLLIPSYVLTQLLPHQRECLEWLHKLHERGVGGIVGDDMGLGKTVQLASFISSLYGARRLRTVLLLCPASVLLQWVRELHKWCPWMRVVLLHASGTGVNTQSSKDQYEQLIEEIFSYEEDDDEARGLEENMPRSGGVVISTYENVRQYQSLFLTREWDYAVLDEGHRIRNPDAETTLACKQLRTVHRIILSGTPIQNRLRELWSLFDFVYPGRLGTLPTFEDEFVLPIRAGGYATATKMQVFMAYKCALALKDLIQPYLLRRTKQEIRIGHTASSMGPLLPEKQEQIIFCRLTKRQRALYKRYLASSEVALILRREMRPFRAISVLRHICNHPDLLSTFGDGGLADKKHHINDEEDALSKMLKGEDSDSGEVECVEPFGAASSSGKMIVLQKVLSMWKDQGHRVLIFTQMRSMLDILESFMSRNGYACTRLDGTTSVTERQQRLDAFNSPESPLFAFLLTTRAGGIGINLVGANRVVVFDPDWNPSTDVQARERAWRIGQQKPVTVYRLVTAGTIEEKIYHRQIFKQYLTSKVLHDAKRKRCFNKHTLRDLFVLSDDKDGHDGVSETNEMFLAGNVDRQTLAADGTADEATTLQSEGDGNAGDNDAVLKHLFDTGDVRGVFDHSAVEVDGVQNQEADLVEMEATKIAKGALSALRASGALVRQQRESNYTPTWTGRSGAAGDPSQRRQQPANRGRGSSRGRGRSGGVSSRQMLANIKHRQDGVATSASQSVVPASLSASEMTKRLHTFLVANPAGVTTETLLESFANVVAPKDKLVFRHVLRTMAICRGRRWSLKSGA</sequence>
<evidence type="ECO:0000256" key="1">
    <source>
        <dbReference type="ARBA" id="ARBA00022801"/>
    </source>
</evidence>
<dbReference type="Proteomes" id="UP000294530">
    <property type="component" value="Unassembled WGS sequence"/>
</dbReference>
<dbReference type="Gene3D" id="3.40.50.10810">
    <property type="entry name" value="Tandem AAA-ATPase domain"/>
    <property type="match status" value="1"/>
</dbReference>
<dbReference type="Pfam" id="PF00176">
    <property type="entry name" value="SNF2-rel_dom"/>
    <property type="match status" value="1"/>
</dbReference>
<dbReference type="InterPro" id="IPR014001">
    <property type="entry name" value="Helicase_ATP-bd"/>
</dbReference>
<keyword evidence="1" id="KW-0378">Hydrolase</keyword>
<dbReference type="Gene3D" id="3.40.50.300">
    <property type="entry name" value="P-loop containing nucleotide triphosphate hydrolases"/>
    <property type="match status" value="1"/>
</dbReference>
<dbReference type="SMART" id="SM00490">
    <property type="entry name" value="HELICc"/>
    <property type="match status" value="1"/>
</dbReference>
<protein>
    <recommendedName>
        <fullName evidence="7">DNA excision repair protein ERCC-6</fullName>
    </recommendedName>
</protein>
<dbReference type="CDD" id="cd18000">
    <property type="entry name" value="DEXHc_ERCC6"/>
    <property type="match status" value="1"/>
</dbReference>
<feature type="region of interest" description="Disordered" evidence="2">
    <location>
        <begin position="709"/>
        <end position="755"/>
    </location>
</feature>
<dbReference type="EMBL" id="SHOA02000013">
    <property type="protein sequence ID" value="TDH67714.1"/>
    <property type="molecule type" value="Genomic_DNA"/>
</dbReference>
<dbReference type="InterPro" id="IPR027417">
    <property type="entry name" value="P-loop_NTPase"/>
</dbReference>
<keyword evidence="6" id="KW-1185">Reference proteome</keyword>
<dbReference type="PANTHER" id="PTHR45629">
    <property type="entry name" value="SNF2/RAD54 FAMILY MEMBER"/>
    <property type="match status" value="1"/>
</dbReference>
<dbReference type="PROSITE" id="PS51194">
    <property type="entry name" value="HELICASE_CTER"/>
    <property type="match status" value="1"/>
</dbReference>
<dbReference type="AlphaFoldDB" id="A0A976FJM6"/>
<dbReference type="Pfam" id="PF00271">
    <property type="entry name" value="Helicase_C"/>
    <property type="match status" value="1"/>
</dbReference>
<proteinExistence type="predicted"/>
<reference evidence="5 6" key="1">
    <citation type="journal article" date="2021" name="Genome Biol.">
        <title>AFLAP: assembly-free linkage analysis pipeline using k-mers from genome sequencing data.</title>
        <authorList>
            <person name="Fletcher K."/>
            <person name="Zhang L."/>
            <person name="Gil J."/>
            <person name="Han R."/>
            <person name="Cavanaugh K."/>
            <person name="Michelmore R."/>
        </authorList>
    </citation>
    <scope>NUCLEOTIDE SEQUENCE [LARGE SCALE GENOMIC DNA]</scope>
    <source>
        <strain evidence="5 6">SF5</strain>
    </source>
</reference>
<dbReference type="InterPro" id="IPR038718">
    <property type="entry name" value="SNF2-like_sf"/>
</dbReference>
<dbReference type="InterPro" id="IPR000330">
    <property type="entry name" value="SNF2_N"/>
</dbReference>
<evidence type="ECO:0000259" key="3">
    <source>
        <dbReference type="PROSITE" id="PS51192"/>
    </source>
</evidence>
<evidence type="ECO:0000313" key="5">
    <source>
        <dbReference type="EMBL" id="TDH67714.1"/>
    </source>
</evidence>
<dbReference type="GO" id="GO:0006283">
    <property type="term" value="P:transcription-coupled nucleotide-excision repair"/>
    <property type="evidence" value="ECO:0007669"/>
    <property type="project" value="TreeGrafter"/>
</dbReference>
<evidence type="ECO:0000259" key="4">
    <source>
        <dbReference type="PROSITE" id="PS51194"/>
    </source>
</evidence>
<name>A0A976FJM6_BRELC</name>
<accession>A0A976FJM6</accession>
<dbReference type="GO" id="GO:0016787">
    <property type="term" value="F:hydrolase activity"/>
    <property type="evidence" value="ECO:0007669"/>
    <property type="project" value="UniProtKB-KW"/>
</dbReference>
<evidence type="ECO:0000313" key="6">
    <source>
        <dbReference type="Proteomes" id="UP000294530"/>
    </source>
</evidence>
<feature type="domain" description="Helicase C-terminal" evidence="4">
    <location>
        <begin position="436"/>
        <end position="594"/>
    </location>
</feature>
<feature type="domain" description="Helicase ATP-binding" evidence="3">
    <location>
        <begin position="71"/>
        <end position="259"/>
    </location>
</feature>
<organism evidence="5 6">
    <name type="scientific">Bremia lactucae</name>
    <name type="common">Lettuce downy mildew</name>
    <dbReference type="NCBI Taxonomy" id="4779"/>
    <lineage>
        <taxon>Eukaryota</taxon>
        <taxon>Sar</taxon>
        <taxon>Stramenopiles</taxon>
        <taxon>Oomycota</taxon>
        <taxon>Peronosporomycetes</taxon>
        <taxon>Peronosporales</taxon>
        <taxon>Peronosporaceae</taxon>
        <taxon>Bremia</taxon>
    </lineage>
</organism>
<dbReference type="InterPro" id="IPR050496">
    <property type="entry name" value="SNF2_RAD54_helicase_repair"/>
</dbReference>
<dbReference type="GO" id="GO:0005634">
    <property type="term" value="C:nucleus"/>
    <property type="evidence" value="ECO:0007669"/>
    <property type="project" value="TreeGrafter"/>
</dbReference>
<dbReference type="KEGG" id="blac:94345734"/>
<dbReference type="RefSeq" id="XP_067817213.1">
    <property type="nucleotide sequence ID" value="XM_067960063.1"/>
</dbReference>
<evidence type="ECO:0000256" key="2">
    <source>
        <dbReference type="SAM" id="MobiDB-lite"/>
    </source>
</evidence>
<dbReference type="InterPro" id="IPR001650">
    <property type="entry name" value="Helicase_C-like"/>
</dbReference>
<dbReference type="GO" id="GO:0005524">
    <property type="term" value="F:ATP binding"/>
    <property type="evidence" value="ECO:0007669"/>
    <property type="project" value="InterPro"/>
</dbReference>
<dbReference type="OrthoDB" id="413460at2759"/>
<dbReference type="FunFam" id="3.40.50.10810:FF:000094">
    <property type="entry name" value="DNA excision repair protein ERCC-6"/>
    <property type="match status" value="1"/>
</dbReference>
<evidence type="ECO:0008006" key="7">
    <source>
        <dbReference type="Google" id="ProtNLM"/>
    </source>
</evidence>
<dbReference type="SUPFAM" id="SSF52540">
    <property type="entry name" value="P-loop containing nucleoside triphosphate hydrolases"/>
    <property type="match status" value="2"/>
</dbReference>
<comment type="caution">
    <text evidence="5">The sequence shown here is derived from an EMBL/GenBank/DDBJ whole genome shotgun (WGS) entry which is preliminary data.</text>
</comment>
<dbReference type="InterPro" id="IPR049730">
    <property type="entry name" value="SNF2/RAD54-like_C"/>
</dbReference>